<comment type="caution">
    <text evidence="2">The sequence shown here is derived from an EMBL/GenBank/DDBJ whole genome shotgun (WGS) entry which is preliminary data.</text>
</comment>
<reference evidence="2 3" key="1">
    <citation type="submission" date="2017-08" db="EMBL/GenBank/DDBJ databases">
        <title>Acidophilic green algal genome provides insights into adaptation to an acidic environment.</title>
        <authorList>
            <person name="Hirooka S."/>
            <person name="Hirose Y."/>
            <person name="Kanesaki Y."/>
            <person name="Higuchi S."/>
            <person name="Fujiwara T."/>
            <person name="Onuma R."/>
            <person name="Era A."/>
            <person name="Ohbayashi R."/>
            <person name="Uzuka A."/>
            <person name="Nozaki H."/>
            <person name="Yoshikawa H."/>
            <person name="Miyagishima S.Y."/>
        </authorList>
    </citation>
    <scope>NUCLEOTIDE SEQUENCE [LARGE SCALE GENOMIC DNA]</scope>
    <source>
        <strain evidence="2 3">NIES-2499</strain>
    </source>
</reference>
<gene>
    <name evidence="2" type="ORF">CEUSTIGMA_g4692.t1</name>
</gene>
<keyword evidence="3" id="KW-1185">Reference proteome</keyword>
<dbReference type="EMBL" id="BEGY01000023">
    <property type="protein sequence ID" value="GAX77246.1"/>
    <property type="molecule type" value="Genomic_DNA"/>
</dbReference>
<feature type="compositionally biased region" description="Polar residues" evidence="1">
    <location>
        <begin position="64"/>
        <end position="74"/>
    </location>
</feature>
<evidence type="ECO:0000256" key="1">
    <source>
        <dbReference type="SAM" id="MobiDB-lite"/>
    </source>
</evidence>
<feature type="region of interest" description="Disordered" evidence="1">
    <location>
        <begin position="40"/>
        <end position="74"/>
    </location>
</feature>
<sequence length="136" mass="14581">MLEAFEAKYEGGIDAGGTLGSHVGSMMSGLKQSLISFRSKSSDDNSLKSMRLASPPDSPRVLSGSPQHLTHGGYNNSAALSVEVLASCPQRKGHDMKSPHYSHHAFSTFSLDSARFGSSFKGSSRAERLLRLLELP</sequence>
<dbReference type="Proteomes" id="UP000232323">
    <property type="component" value="Unassembled WGS sequence"/>
</dbReference>
<protein>
    <submittedName>
        <fullName evidence="2">Uncharacterized protein</fullName>
    </submittedName>
</protein>
<accession>A0A250X2G3</accession>
<organism evidence="2 3">
    <name type="scientific">Chlamydomonas eustigma</name>
    <dbReference type="NCBI Taxonomy" id="1157962"/>
    <lineage>
        <taxon>Eukaryota</taxon>
        <taxon>Viridiplantae</taxon>
        <taxon>Chlorophyta</taxon>
        <taxon>core chlorophytes</taxon>
        <taxon>Chlorophyceae</taxon>
        <taxon>CS clade</taxon>
        <taxon>Chlamydomonadales</taxon>
        <taxon>Chlamydomonadaceae</taxon>
        <taxon>Chlamydomonas</taxon>
    </lineage>
</organism>
<dbReference type="AlphaFoldDB" id="A0A250X2G3"/>
<evidence type="ECO:0000313" key="2">
    <source>
        <dbReference type="EMBL" id="GAX77246.1"/>
    </source>
</evidence>
<name>A0A250X2G3_9CHLO</name>
<proteinExistence type="predicted"/>
<evidence type="ECO:0000313" key="3">
    <source>
        <dbReference type="Proteomes" id="UP000232323"/>
    </source>
</evidence>